<accession>A0A2K1KBF9</accession>
<evidence type="ECO:0000256" key="3">
    <source>
        <dbReference type="PROSITE-ProRule" id="PRU00023"/>
    </source>
</evidence>
<dbReference type="PROSITE" id="PS50297">
    <property type="entry name" value="ANK_REP_REGION"/>
    <property type="match status" value="1"/>
</dbReference>
<dbReference type="SMART" id="SM00248">
    <property type="entry name" value="ANK"/>
    <property type="match status" value="3"/>
</dbReference>
<reference evidence="5" key="3">
    <citation type="submission" date="2020-12" db="UniProtKB">
        <authorList>
            <consortium name="EnsemblPlants"/>
        </authorList>
    </citation>
    <scope>IDENTIFICATION</scope>
</reference>
<protein>
    <submittedName>
        <fullName evidence="4 5">Uncharacterized protein</fullName>
    </submittedName>
</protein>
<feature type="repeat" description="ANK" evidence="3">
    <location>
        <begin position="45"/>
        <end position="77"/>
    </location>
</feature>
<proteinExistence type="predicted"/>
<name>A0A2K1KBF9_PHYPA</name>
<keyword evidence="1" id="KW-0677">Repeat</keyword>
<dbReference type="Gene3D" id="1.25.40.20">
    <property type="entry name" value="Ankyrin repeat-containing domain"/>
    <property type="match status" value="1"/>
</dbReference>
<dbReference type="PANTHER" id="PTHR24171">
    <property type="entry name" value="ANKYRIN REPEAT DOMAIN-CONTAINING PROTEIN 39-RELATED"/>
    <property type="match status" value="1"/>
</dbReference>
<dbReference type="PROSITE" id="PS50088">
    <property type="entry name" value="ANK_REPEAT"/>
    <property type="match status" value="1"/>
</dbReference>
<evidence type="ECO:0000256" key="2">
    <source>
        <dbReference type="ARBA" id="ARBA00023043"/>
    </source>
</evidence>
<dbReference type="AlphaFoldDB" id="A0A2K1KBF9"/>
<sequence>MNDSSHKAESLGQTGLLLSSASEGNVTRINELLEGGVSMDSCDYDRRTALHLAATEGHSHVVELMLKRGANINPVDRWGDTPLSDARKYAKGAVSKILEQHGARIELHEFSRDERKLAPSCDVYSSFHYEIGRSELESLSSTPFRKEVRLVAWRVTHVVARTLFLSNITDPDIL</sequence>
<dbReference type="EnsemblPlants" id="Pp3c7_12245V3.1">
    <property type="protein sequence ID" value="Pp3c7_12245V3.1"/>
    <property type="gene ID" value="Pp3c7_12245"/>
</dbReference>
<dbReference type="Pfam" id="PF12796">
    <property type="entry name" value="Ank_2"/>
    <property type="match status" value="1"/>
</dbReference>
<evidence type="ECO:0000313" key="4">
    <source>
        <dbReference type="EMBL" id="PNR51113.1"/>
    </source>
</evidence>
<evidence type="ECO:0000313" key="6">
    <source>
        <dbReference type="Proteomes" id="UP000006727"/>
    </source>
</evidence>
<organism evidence="4">
    <name type="scientific">Physcomitrium patens</name>
    <name type="common">Spreading-leaved earth moss</name>
    <name type="synonym">Physcomitrella patens</name>
    <dbReference type="NCBI Taxonomy" id="3218"/>
    <lineage>
        <taxon>Eukaryota</taxon>
        <taxon>Viridiplantae</taxon>
        <taxon>Streptophyta</taxon>
        <taxon>Embryophyta</taxon>
        <taxon>Bryophyta</taxon>
        <taxon>Bryophytina</taxon>
        <taxon>Bryopsida</taxon>
        <taxon>Funariidae</taxon>
        <taxon>Funariales</taxon>
        <taxon>Funariaceae</taxon>
        <taxon>Physcomitrium</taxon>
    </lineage>
</organism>
<keyword evidence="2 3" id="KW-0040">ANK repeat</keyword>
<evidence type="ECO:0000256" key="1">
    <source>
        <dbReference type="ARBA" id="ARBA00022737"/>
    </source>
</evidence>
<reference evidence="4 6" key="1">
    <citation type="journal article" date="2008" name="Science">
        <title>The Physcomitrella genome reveals evolutionary insights into the conquest of land by plants.</title>
        <authorList>
            <person name="Rensing S."/>
            <person name="Lang D."/>
            <person name="Zimmer A."/>
            <person name="Terry A."/>
            <person name="Salamov A."/>
            <person name="Shapiro H."/>
            <person name="Nishiyama T."/>
            <person name="Perroud P.-F."/>
            <person name="Lindquist E."/>
            <person name="Kamisugi Y."/>
            <person name="Tanahashi T."/>
            <person name="Sakakibara K."/>
            <person name="Fujita T."/>
            <person name="Oishi K."/>
            <person name="Shin-I T."/>
            <person name="Kuroki Y."/>
            <person name="Toyoda A."/>
            <person name="Suzuki Y."/>
            <person name="Hashimoto A."/>
            <person name="Yamaguchi K."/>
            <person name="Sugano A."/>
            <person name="Kohara Y."/>
            <person name="Fujiyama A."/>
            <person name="Anterola A."/>
            <person name="Aoki S."/>
            <person name="Ashton N."/>
            <person name="Barbazuk W.B."/>
            <person name="Barker E."/>
            <person name="Bennetzen J."/>
            <person name="Bezanilla M."/>
            <person name="Blankenship R."/>
            <person name="Cho S.H."/>
            <person name="Dutcher S."/>
            <person name="Estelle M."/>
            <person name="Fawcett J.A."/>
            <person name="Gundlach H."/>
            <person name="Hanada K."/>
            <person name="Heyl A."/>
            <person name="Hicks K.A."/>
            <person name="Hugh J."/>
            <person name="Lohr M."/>
            <person name="Mayer K."/>
            <person name="Melkozernov A."/>
            <person name="Murata T."/>
            <person name="Nelson D."/>
            <person name="Pils B."/>
            <person name="Prigge M."/>
            <person name="Reiss B."/>
            <person name="Renner T."/>
            <person name="Rombauts S."/>
            <person name="Rushton P."/>
            <person name="Sanderfoot A."/>
            <person name="Schween G."/>
            <person name="Shiu S.-H."/>
            <person name="Stueber K."/>
            <person name="Theodoulou F.L."/>
            <person name="Tu H."/>
            <person name="Van de Peer Y."/>
            <person name="Verrier P.J."/>
            <person name="Waters E."/>
            <person name="Wood A."/>
            <person name="Yang L."/>
            <person name="Cove D."/>
            <person name="Cuming A."/>
            <person name="Hasebe M."/>
            <person name="Lucas S."/>
            <person name="Mishler D.B."/>
            <person name="Reski R."/>
            <person name="Grigoriev I."/>
            <person name="Quatrano R.S."/>
            <person name="Boore J.L."/>
        </authorList>
    </citation>
    <scope>NUCLEOTIDE SEQUENCE [LARGE SCALE GENOMIC DNA]</scope>
    <source>
        <strain evidence="5 6">cv. Gransden 2004</strain>
    </source>
</reference>
<evidence type="ECO:0000313" key="5">
    <source>
        <dbReference type="EnsemblPlants" id="Pp3c7_12245V3.1"/>
    </source>
</evidence>
<dbReference type="STRING" id="3218.A0A2K1KBF9"/>
<dbReference type="EMBL" id="ABEU02000007">
    <property type="protein sequence ID" value="PNR51113.1"/>
    <property type="molecule type" value="Genomic_DNA"/>
</dbReference>
<dbReference type="Gramene" id="Pp3c7_12245V3.1">
    <property type="protein sequence ID" value="Pp3c7_12245V3.1"/>
    <property type="gene ID" value="Pp3c7_12245"/>
</dbReference>
<dbReference type="SUPFAM" id="SSF48403">
    <property type="entry name" value="Ankyrin repeat"/>
    <property type="match status" value="1"/>
</dbReference>
<reference evidence="4 6" key="2">
    <citation type="journal article" date="2018" name="Plant J.">
        <title>The Physcomitrella patens chromosome-scale assembly reveals moss genome structure and evolution.</title>
        <authorList>
            <person name="Lang D."/>
            <person name="Ullrich K.K."/>
            <person name="Murat F."/>
            <person name="Fuchs J."/>
            <person name="Jenkins J."/>
            <person name="Haas F.B."/>
            <person name="Piednoel M."/>
            <person name="Gundlach H."/>
            <person name="Van Bel M."/>
            <person name="Meyberg R."/>
            <person name="Vives C."/>
            <person name="Morata J."/>
            <person name="Symeonidi A."/>
            <person name="Hiss M."/>
            <person name="Muchero W."/>
            <person name="Kamisugi Y."/>
            <person name="Saleh O."/>
            <person name="Blanc G."/>
            <person name="Decker E.L."/>
            <person name="van Gessel N."/>
            <person name="Grimwood J."/>
            <person name="Hayes R.D."/>
            <person name="Graham S.W."/>
            <person name="Gunter L.E."/>
            <person name="McDaniel S.F."/>
            <person name="Hoernstein S.N.W."/>
            <person name="Larsson A."/>
            <person name="Li F.W."/>
            <person name="Perroud P.F."/>
            <person name="Phillips J."/>
            <person name="Ranjan P."/>
            <person name="Rokshar D.S."/>
            <person name="Rothfels C.J."/>
            <person name="Schneider L."/>
            <person name="Shu S."/>
            <person name="Stevenson D.W."/>
            <person name="Thummler F."/>
            <person name="Tillich M."/>
            <person name="Villarreal Aguilar J.C."/>
            <person name="Widiez T."/>
            <person name="Wong G.K."/>
            <person name="Wymore A."/>
            <person name="Zhang Y."/>
            <person name="Zimmer A.D."/>
            <person name="Quatrano R.S."/>
            <person name="Mayer K.F.X."/>
            <person name="Goodstein D."/>
            <person name="Casacuberta J.M."/>
            <person name="Vandepoele K."/>
            <person name="Reski R."/>
            <person name="Cuming A.C."/>
            <person name="Tuskan G.A."/>
            <person name="Maumus F."/>
            <person name="Salse J."/>
            <person name="Schmutz J."/>
            <person name="Rensing S.A."/>
        </authorList>
    </citation>
    <scope>NUCLEOTIDE SEQUENCE [LARGE SCALE GENOMIC DNA]</scope>
    <source>
        <strain evidence="5 6">cv. Gransden 2004</strain>
    </source>
</reference>
<dbReference type="InterPro" id="IPR036770">
    <property type="entry name" value="Ankyrin_rpt-contain_sf"/>
</dbReference>
<keyword evidence="6" id="KW-1185">Reference proteome</keyword>
<dbReference type="InParanoid" id="A0A2K1KBF9"/>
<dbReference type="Proteomes" id="UP000006727">
    <property type="component" value="Chromosome 7"/>
</dbReference>
<gene>
    <name evidence="4" type="ORF">PHYPA_010299</name>
</gene>
<dbReference type="InterPro" id="IPR002110">
    <property type="entry name" value="Ankyrin_rpt"/>
</dbReference>